<proteinExistence type="inferred from homology"/>
<keyword evidence="11" id="KW-1185">Reference proteome</keyword>
<dbReference type="SUPFAM" id="SSF82866">
    <property type="entry name" value="Multidrug efflux transporter AcrB transmembrane domain"/>
    <property type="match status" value="2"/>
</dbReference>
<feature type="transmembrane region" description="Helical" evidence="8">
    <location>
        <begin position="387"/>
        <end position="409"/>
    </location>
</feature>
<evidence type="ECO:0000256" key="3">
    <source>
        <dbReference type="ARBA" id="ARBA00022475"/>
    </source>
</evidence>
<evidence type="ECO:0000256" key="5">
    <source>
        <dbReference type="ARBA" id="ARBA00022989"/>
    </source>
</evidence>
<protein>
    <submittedName>
        <fullName evidence="10">MMPL family transporter</fullName>
    </submittedName>
</protein>
<keyword evidence="6 8" id="KW-0472">Membrane</keyword>
<evidence type="ECO:0000256" key="1">
    <source>
        <dbReference type="ARBA" id="ARBA00004651"/>
    </source>
</evidence>
<dbReference type="RefSeq" id="WP_259525766.1">
    <property type="nucleotide sequence ID" value="NZ_JANLCK010000002.1"/>
</dbReference>
<dbReference type="GO" id="GO:0005886">
    <property type="term" value="C:plasma membrane"/>
    <property type="evidence" value="ECO:0007669"/>
    <property type="project" value="UniProtKB-SubCell"/>
</dbReference>
<feature type="domain" description="SSD" evidence="9">
    <location>
        <begin position="189"/>
        <end position="328"/>
    </location>
</feature>
<feature type="transmembrane region" description="Helical" evidence="8">
    <location>
        <begin position="172"/>
        <end position="194"/>
    </location>
</feature>
<comment type="caution">
    <text evidence="10">The sequence shown here is derived from an EMBL/GenBank/DDBJ whole genome shotgun (WGS) entry which is preliminary data.</text>
</comment>
<evidence type="ECO:0000256" key="8">
    <source>
        <dbReference type="SAM" id="Phobius"/>
    </source>
</evidence>
<keyword evidence="4 8" id="KW-0812">Transmembrane</keyword>
<evidence type="ECO:0000259" key="9">
    <source>
        <dbReference type="PROSITE" id="PS50156"/>
    </source>
</evidence>
<evidence type="ECO:0000256" key="2">
    <source>
        <dbReference type="ARBA" id="ARBA00010157"/>
    </source>
</evidence>
<keyword evidence="3" id="KW-1003">Cell membrane</keyword>
<feature type="region of interest" description="Disordered" evidence="7">
    <location>
        <begin position="725"/>
        <end position="750"/>
    </location>
</feature>
<dbReference type="InterPro" id="IPR004869">
    <property type="entry name" value="MMPL_dom"/>
</dbReference>
<sequence length="750" mass="77205">MLESLGRWVARRRVIVLAAWGALILAGLVLGGGVFDHTSPVQDSPTGSESMLADERLDALDPEGEIVTAVLTGADFYSPELIANAGAVMQQLREVPGVVEVKDAYTSGGIVGDDGRSSLVTVELEQSLDEASTLAAATEVSELLRTIEPADVLVGGKFLAEQAFVDRAVTDAAIGEGIAIVVLFVLLVVVLGGVRVAAFPVVAALAVIAVALLALSGLILLMPVNEFAVNIVTILSLGLAVDYSLLVIARFREERHRNPEAALADWVGATVASSGRAVLVSGLAVFIALVGLMLLGDPLLSGMAVGGAASVLLATLAGLTLVPALLAAFSRHVPAPGRRRWPLRSIPADAAVPGSAGAGAVRSGSAGSAVRVGALGRLAMLAQRRPVAVAVGAGAVLLLLVAPLATLTVGSSDIRALPVEAEERRTSEFVDAGFADLSETAASVLISASVTDPRVVGLLDEIAAHELVIDADQVLDLPQDVTVAEFAAPGDTTGAEAQQLVRDIRSLAASPAYADLEVQVGGPAAEVVDTQEHLLERLPLALGVVLVATFGLLFALTRSVVIPLKAVVLNALTVAATVGALVAVFQWGWGAGLLGFAPWGALDVTTPLMIALLAFGLSMDYEVFLLARIAEEWRARDRTIDPRVANDRAVLRGITATGPVVTTAAVAIGVVFLGFSASSLVGMKEVGIGMAIAILLDVTIVRGLLLPALMTLLGRWNWAGPGFERSSGVETHPSGDSRPAEALVESGSRS</sequence>
<feature type="transmembrane region" description="Helical" evidence="8">
    <location>
        <begin position="568"/>
        <end position="589"/>
    </location>
</feature>
<feature type="transmembrane region" description="Helical" evidence="8">
    <location>
        <begin position="538"/>
        <end position="556"/>
    </location>
</feature>
<gene>
    <name evidence="10" type="ORF">N1028_05215</name>
</gene>
<feature type="transmembrane region" description="Helical" evidence="8">
    <location>
        <begin position="308"/>
        <end position="329"/>
    </location>
</feature>
<reference evidence="10" key="1">
    <citation type="submission" date="2022-08" db="EMBL/GenBank/DDBJ databases">
        <authorList>
            <person name="Deng Y."/>
            <person name="Han X.-F."/>
            <person name="Zhang Y.-Q."/>
        </authorList>
    </citation>
    <scope>NUCLEOTIDE SEQUENCE</scope>
    <source>
        <strain evidence="10">CPCC 203407</strain>
    </source>
</reference>
<comment type="similarity">
    <text evidence="2">Belongs to the resistance-nodulation-cell division (RND) (TC 2.A.6) family. MmpL subfamily.</text>
</comment>
<dbReference type="EMBL" id="JANLCK010000002">
    <property type="protein sequence ID" value="MCS5725290.1"/>
    <property type="molecule type" value="Genomic_DNA"/>
</dbReference>
<evidence type="ECO:0000256" key="4">
    <source>
        <dbReference type="ARBA" id="ARBA00022692"/>
    </source>
</evidence>
<dbReference type="Gene3D" id="1.20.1640.10">
    <property type="entry name" value="Multidrug efflux transporter AcrB transmembrane domain"/>
    <property type="match status" value="2"/>
</dbReference>
<dbReference type="Proteomes" id="UP001165587">
    <property type="component" value="Unassembled WGS sequence"/>
</dbReference>
<feature type="transmembrane region" description="Helical" evidence="8">
    <location>
        <begin position="650"/>
        <end position="675"/>
    </location>
</feature>
<comment type="subcellular location">
    <subcellularLocation>
        <location evidence="1">Cell membrane</location>
        <topology evidence="1">Multi-pass membrane protein</topology>
    </subcellularLocation>
</comment>
<dbReference type="InterPro" id="IPR000731">
    <property type="entry name" value="SSD"/>
</dbReference>
<feature type="transmembrane region" description="Helical" evidence="8">
    <location>
        <begin position="227"/>
        <end position="249"/>
    </location>
</feature>
<organism evidence="10 11">
    <name type="scientific">Herbiconiux oxytropis</name>
    <dbReference type="NCBI Taxonomy" id="2970915"/>
    <lineage>
        <taxon>Bacteria</taxon>
        <taxon>Bacillati</taxon>
        <taxon>Actinomycetota</taxon>
        <taxon>Actinomycetes</taxon>
        <taxon>Micrococcales</taxon>
        <taxon>Microbacteriaceae</taxon>
        <taxon>Herbiconiux</taxon>
    </lineage>
</organism>
<keyword evidence="5 8" id="KW-1133">Transmembrane helix</keyword>
<feature type="transmembrane region" description="Helical" evidence="8">
    <location>
        <begin position="687"/>
        <end position="705"/>
    </location>
</feature>
<evidence type="ECO:0000256" key="6">
    <source>
        <dbReference type="ARBA" id="ARBA00023136"/>
    </source>
</evidence>
<dbReference type="PANTHER" id="PTHR33406">
    <property type="entry name" value="MEMBRANE PROTEIN MJ1562-RELATED"/>
    <property type="match status" value="1"/>
</dbReference>
<accession>A0AA41XGI3</accession>
<feature type="transmembrane region" description="Helical" evidence="8">
    <location>
        <begin position="277"/>
        <end position="296"/>
    </location>
</feature>
<dbReference type="PROSITE" id="PS50156">
    <property type="entry name" value="SSD"/>
    <property type="match status" value="1"/>
</dbReference>
<evidence type="ECO:0000313" key="10">
    <source>
        <dbReference type="EMBL" id="MCS5725290.1"/>
    </source>
</evidence>
<dbReference type="InterPro" id="IPR050545">
    <property type="entry name" value="Mycobact_MmpL"/>
</dbReference>
<feature type="transmembrane region" description="Helical" evidence="8">
    <location>
        <begin position="609"/>
        <end position="629"/>
    </location>
</feature>
<name>A0AA41XGI3_9MICO</name>
<feature type="transmembrane region" description="Helical" evidence="8">
    <location>
        <begin position="201"/>
        <end position="221"/>
    </location>
</feature>
<dbReference type="Pfam" id="PF03176">
    <property type="entry name" value="MMPL"/>
    <property type="match status" value="2"/>
</dbReference>
<evidence type="ECO:0000256" key="7">
    <source>
        <dbReference type="SAM" id="MobiDB-lite"/>
    </source>
</evidence>
<dbReference type="AlphaFoldDB" id="A0AA41XGI3"/>
<evidence type="ECO:0000313" key="11">
    <source>
        <dbReference type="Proteomes" id="UP001165587"/>
    </source>
</evidence>
<dbReference type="PANTHER" id="PTHR33406:SF11">
    <property type="entry name" value="MEMBRANE PROTEIN SCO6666-RELATED"/>
    <property type="match status" value="1"/>
</dbReference>